<evidence type="ECO:0000313" key="3">
    <source>
        <dbReference type="Proteomes" id="UP001501371"/>
    </source>
</evidence>
<accession>A0ABP4FEN2</accession>
<sequence>MPAWNAPKAALTATVGPKSTKALPTTTATPTAPRRATNGSSCPRSIVNPERAVSFNARSQLMDRG</sequence>
<reference evidence="3" key="1">
    <citation type="journal article" date="2019" name="Int. J. Syst. Evol. Microbiol.">
        <title>The Global Catalogue of Microorganisms (GCM) 10K type strain sequencing project: providing services to taxonomists for standard genome sequencing and annotation.</title>
        <authorList>
            <consortium name="The Broad Institute Genomics Platform"/>
            <consortium name="The Broad Institute Genome Sequencing Center for Infectious Disease"/>
            <person name="Wu L."/>
            <person name="Ma J."/>
        </authorList>
    </citation>
    <scope>NUCLEOTIDE SEQUENCE [LARGE SCALE GENOMIC DNA]</scope>
    <source>
        <strain evidence="3">JCM 12696</strain>
    </source>
</reference>
<feature type="region of interest" description="Disordered" evidence="1">
    <location>
        <begin position="1"/>
        <end position="65"/>
    </location>
</feature>
<organism evidence="2 3">
    <name type="scientific">Streptomyces hebeiensis</name>
    <dbReference type="NCBI Taxonomy" id="229486"/>
    <lineage>
        <taxon>Bacteria</taxon>
        <taxon>Bacillati</taxon>
        <taxon>Actinomycetota</taxon>
        <taxon>Actinomycetes</taxon>
        <taxon>Kitasatosporales</taxon>
        <taxon>Streptomycetaceae</taxon>
        <taxon>Streptomyces</taxon>
    </lineage>
</organism>
<protein>
    <submittedName>
        <fullName evidence="2">Uncharacterized protein</fullName>
    </submittedName>
</protein>
<evidence type="ECO:0000256" key="1">
    <source>
        <dbReference type="SAM" id="MobiDB-lite"/>
    </source>
</evidence>
<proteinExistence type="predicted"/>
<dbReference type="Proteomes" id="UP001501371">
    <property type="component" value="Unassembled WGS sequence"/>
</dbReference>
<name>A0ABP4FEN2_9ACTN</name>
<evidence type="ECO:0000313" key="2">
    <source>
        <dbReference type="EMBL" id="GAA1172118.1"/>
    </source>
</evidence>
<gene>
    <name evidence="2" type="ORF">GCM10009654_31660</name>
</gene>
<dbReference type="EMBL" id="BAAAKV010000026">
    <property type="protein sequence ID" value="GAA1172118.1"/>
    <property type="molecule type" value="Genomic_DNA"/>
</dbReference>
<comment type="caution">
    <text evidence="2">The sequence shown here is derived from an EMBL/GenBank/DDBJ whole genome shotgun (WGS) entry which is preliminary data.</text>
</comment>
<keyword evidence="3" id="KW-1185">Reference proteome</keyword>
<feature type="compositionally biased region" description="Low complexity" evidence="1">
    <location>
        <begin position="24"/>
        <end position="37"/>
    </location>
</feature>